<proteinExistence type="predicted"/>
<reference evidence="1 2" key="1">
    <citation type="submission" date="2022-05" db="EMBL/GenBank/DDBJ databases">
        <authorList>
            <consortium name="Genoscope - CEA"/>
            <person name="William W."/>
        </authorList>
    </citation>
    <scope>NUCLEOTIDE SEQUENCE [LARGE SCALE GENOMIC DNA]</scope>
</reference>
<organism evidence="1 2">
    <name type="scientific">Porites lobata</name>
    <dbReference type="NCBI Taxonomy" id="104759"/>
    <lineage>
        <taxon>Eukaryota</taxon>
        <taxon>Metazoa</taxon>
        <taxon>Cnidaria</taxon>
        <taxon>Anthozoa</taxon>
        <taxon>Hexacorallia</taxon>
        <taxon>Scleractinia</taxon>
        <taxon>Fungiina</taxon>
        <taxon>Poritidae</taxon>
        <taxon>Porites</taxon>
    </lineage>
</organism>
<protein>
    <submittedName>
        <fullName evidence="1">Uncharacterized protein</fullName>
    </submittedName>
</protein>
<dbReference type="Proteomes" id="UP001159405">
    <property type="component" value="Unassembled WGS sequence"/>
</dbReference>
<keyword evidence="2" id="KW-1185">Reference proteome</keyword>
<accession>A0ABN8QHI7</accession>
<gene>
    <name evidence="1" type="ORF">PLOB_00005354</name>
</gene>
<evidence type="ECO:0000313" key="2">
    <source>
        <dbReference type="Proteomes" id="UP001159405"/>
    </source>
</evidence>
<name>A0ABN8QHI7_9CNID</name>
<comment type="caution">
    <text evidence="1">The sequence shown here is derived from an EMBL/GenBank/DDBJ whole genome shotgun (WGS) entry which is preliminary data.</text>
</comment>
<sequence>MLEIELIDITYLDEKLKSFPWTNELKNGRIPVAVEKEGKGLNYWKAEGFQKFFFPMLEYIVEGKMENLTELEIVCSVSRFVELHFTSGRHGWSDEMIEMHRKLAQRINVKIEETQGLDMCTVSVHNMLHVHEDIINFSATANYPCAVFERAAKYYIKRSNNCKALCRKDGQHSLLLGSSKRVFQLIRDNHMKIAAALSLSPTEISAVPTTTKKCFLINVGHEGVVLSSKDSIIVTFEGSGEVVSVHHFLSIRHEGGNCLLLGEGSVKPFLRDGNGLIAVDFWNGFPKVGQSSFPLKIFQEKLCCMIVGTIQPLLLIT</sequence>
<evidence type="ECO:0000313" key="1">
    <source>
        <dbReference type="EMBL" id="CAH3162495.1"/>
    </source>
</evidence>
<dbReference type="EMBL" id="CALNXK010000123">
    <property type="protein sequence ID" value="CAH3162495.1"/>
    <property type="molecule type" value="Genomic_DNA"/>
</dbReference>